<accession>A0A371P0V5</accession>
<protein>
    <submittedName>
        <fullName evidence="8">Aminotransferase class I/II-fold pyridoxal phosphate-dependent enzyme</fullName>
    </submittedName>
</protein>
<evidence type="ECO:0000256" key="5">
    <source>
        <dbReference type="ARBA" id="ARBA00023239"/>
    </source>
</evidence>
<sequence length="504" mass="55233">MEKLKIPLYEALIKHAQNSPASYHVPGHHNGAALEYALQAIDRGQADEIRGHLSAMMQLDVTELSSTDDLHHPEASIMEAQRLAAQCYGAEETCFLVGGSTSGNLALLLAVCDPGDLIIVQRNVHKSVINGLKLAGARAVFLTPRIDKGSGLSMVPTVEQMKAALHQYPEAKAVFLSNPNYYGMGVKLDAYVEVCHEYGKPLLIDEAHGAHYGIHDQLPTSAIQAEADGVVQSTHKTLPALTMGAMLHLQGSLLDRRRVREALAMVQSSSPSFPIMASLDISRAIVDKLGYKLFHSAIEAIQSFRLWVRESKMIITALDVEHNFDMQIDPLRLILKVPSGKLSGYELHRELEKHGCWAEMSDPLYTVLVIGPQAAADGTLSRLKDALTAIHQTYASSECHDLYDLHRPYSVEWSDHGEDISEPVVFARSKELASTRVPLDEAIDHRSAEMIVPYPPGIPLVYPGERFSSSHLADIKRLSDAGAKFQGAEEGTMATVAILIEEKC</sequence>
<evidence type="ECO:0000256" key="1">
    <source>
        <dbReference type="ARBA" id="ARBA00001933"/>
    </source>
</evidence>
<dbReference type="InterPro" id="IPR008286">
    <property type="entry name" value="Prn/Lys/Arg_de-COase_C"/>
</dbReference>
<comment type="cofactor">
    <cofactor evidence="1">
        <name>pyridoxal 5'-phosphate</name>
        <dbReference type="ChEBI" id="CHEBI:597326"/>
    </cofactor>
</comment>
<keyword evidence="9" id="KW-1185">Reference proteome</keyword>
<evidence type="ECO:0000259" key="7">
    <source>
        <dbReference type="Pfam" id="PF03711"/>
    </source>
</evidence>
<dbReference type="Pfam" id="PF03711">
    <property type="entry name" value="OKR_DC_1_C"/>
    <property type="match status" value="1"/>
</dbReference>
<keyword evidence="3" id="KW-0210">Decarboxylase</keyword>
<name>A0A371P0V5_9BACL</name>
<evidence type="ECO:0000256" key="3">
    <source>
        <dbReference type="ARBA" id="ARBA00022793"/>
    </source>
</evidence>
<reference evidence="8 9" key="1">
    <citation type="submission" date="2018-08" db="EMBL/GenBank/DDBJ databases">
        <title>Paenibacillus sp. M4BSY-1, whole genome shotgun sequence.</title>
        <authorList>
            <person name="Tuo L."/>
        </authorList>
    </citation>
    <scope>NUCLEOTIDE SEQUENCE [LARGE SCALE GENOMIC DNA]</scope>
    <source>
        <strain evidence="8 9">M4BSY-1</strain>
    </source>
</reference>
<keyword evidence="8" id="KW-0808">Transferase</keyword>
<dbReference type="SUPFAM" id="SSF55904">
    <property type="entry name" value="Ornithine decarboxylase C-terminal domain"/>
    <property type="match status" value="1"/>
</dbReference>
<feature type="domain" description="Orn/Lys/Arg decarboxylases family 1 pyridoxal-P attachment site" evidence="6">
    <location>
        <begin position="7"/>
        <end position="310"/>
    </location>
</feature>
<dbReference type="InterPro" id="IPR015421">
    <property type="entry name" value="PyrdxlP-dep_Trfase_major"/>
</dbReference>
<dbReference type="GO" id="GO:0016831">
    <property type="term" value="F:carboxy-lyase activity"/>
    <property type="evidence" value="ECO:0007669"/>
    <property type="project" value="UniProtKB-KW"/>
</dbReference>
<evidence type="ECO:0000313" key="9">
    <source>
        <dbReference type="Proteomes" id="UP000261905"/>
    </source>
</evidence>
<dbReference type="PANTHER" id="PTHR43277:SF3">
    <property type="entry name" value="DECARBOXYLASE, PUTATIVE-RELATED"/>
    <property type="match status" value="1"/>
</dbReference>
<dbReference type="Proteomes" id="UP000261905">
    <property type="component" value="Unassembled WGS sequence"/>
</dbReference>
<organism evidence="8 9">
    <name type="scientific">Paenibacillus paeoniae</name>
    <dbReference type="NCBI Taxonomy" id="2292705"/>
    <lineage>
        <taxon>Bacteria</taxon>
        <taxon>Bacillati</taxon>
        <taxon>Bacillota</taxon>
        <taxon>Bacilli</taxon>
        <taxon>Bacillales</taxon>
        <taxon>Paenibacillaceae</taxon>
        <taxon>Paenibacillus</taxon>
    </lineage>
</organism>
<comment type="similarity">
    <text evidence="2">Belongs to the Orn/Lys/Arg decarboxylase class-I family.</text>
</comment>
<dbReference type="InterPro" id="IPR015424">
    <property type="entry name" value="PyrdxlP-dep_Trfase"/>
</dbReference>
<evidence type="ECO:0000256" key="2">
    <source>
        <dbReference type="ARBA" id="ARBA00010671"/>
    </source>
</evidence>
<dbReference type="SUPFAM" id="SSF53383">
    <property type="entry name" value="PLP-dependent transferases"/>
    <property type="match status" value="1"/>
</dbReference>
<dbReference type="Pfam" id="PF01276">
    <property type="entry name" value="OKR_DC_1"/>
    <property type="match status" value="1"/>
</dbReference>
<keyword evidence="4" id="KW-0663">Pyridoxal phosphate</keyword>
<dbReference type="InterPro" id="IPR000310">
    <property type="entry name" value="Orn/Lys/Arg_deCO2ase_major_dom"/>
</dbReference>
<evidence type="ECO:0000259" key="6">
    <source>
        <dbReference type="Pfam" id="PF01276"/>
    </source>
</evidence>
<gene>
    <name evidence="8" type="ORF">DX130_25110</name>
</gene>
<feature type="domain" description="Orn/Lys/Arg decarboxylase C-terminal" evidence="7">
    <location>
        <begin position="383"/>
        <end position="487"/>
    </location>
</feature>
<dbReference type="InterPro" id="IPR052357">
    <property type="entry name" value="Orn_Lys_Arg_decarboxylase-I"/>
</dbReference>
<evidence type="ECO:0000313" key="8">
    <source>
        <dbReference type="EMBL" id="REK69200.1"/>
    </source>
</evidence>
<dbReference type="GO" id="GO:0008483">
    <property type="term" value="F:transaminase activity"/>
    <property type="evidence" value="ECO:0007669"/>
    <property type="project" value="UniProtKB-KW"/>
</dbReference>
<keyword evidence="5" id="KW-0456">Lyase</keyword>
<dbReference type="AlphaFoldDB" id="A0A371P0V5"/>
<evidence type="ECO:0000256" key="4">
    <source>
        <dbReference type="ARBA" id="ARBA00022898"/>
    </source>
</evidence>
<dbReference type="InterPro" id="IPR036633">
    <property type="entry name" value="Prn/Lys/Arg_de-COase_C_sf"/>
</dbReference>
<dbReference type="RefSeq" id="WP_116050055.1">
    <property type="nucleotide sequence ID" value="NZ_QUBQ01000009.1"/>
</dbReference>
<keyword evidence="8" id="KW-0032">Aminotransferase</keyword>
<dbReference type="Gene3D" id="3.90.105.10">
    <property type="entry name" value="Molybdopterin biosynthesis moea protein, domain 2"/>
    <property type="match status" value="1"/>
</dbReference>
<dbReference type="PANTHER" id="PTHR43277">
    <property type="entry name" value="ARGININE DECARBOXYLASE"/>
    <property type="match status" value="1"/>
</dbReference>
<proteinExistence type="inferred from homology"/>
<dbReference type="Gene3D" id="3.40.640.10">
    <property type="entry name" value="Type I PLP-dependent aspartate aminotransferase-like (Major domain)"/>
    <property type="match status" value="1"/>
</dbReference>
<dbReference type="OrthoDB" id="9815233at2"/>
<comment type="caution">
    <text evidence="8">The sequence shown here is derived from an EMBL/GenBank/DDBJ whole genome shotgun (WGS) entry which is preliminary data.</text>
</comment>
<dbReference type="EMBL" id="QUBQ01000009">
    <property type="protein sequence ID" value="REK69200.1"/>
    <property type="molecule type" value="Genomic_DNA"/>
</dbReference>